<proteinExistence type="inferred from homology"/>
<accession>A0ABS2H0H2</accession>
<dbReference type="InterPro" id="IPR057336">
    <property type="entry name" value="GerAC_N"/>
</dbReference>
<evidence type="ECO:0000256" key="5">
    <source>
        <dbReference type="ARBA" id="ARBA00023136"/>
    </source>
</evidence>
<keyword evidence="6" id="KW-0564">Palmitate</keyword>
<dbReference type="Proteomes" id="UP001516620">
    <property type="component" value="Unassembled WGS sequence"/>
</dbReference>
<evidence type="ECO:0000313" key="11">
    <source>
        <dbReference type="Proteomes" id="UP001516620"/>
    </source>
</evidence>
<comment type="subcellular location">
    <subcellularLocation>
        <location evidence="1">Membrane</location>
        <topology evidence="1">Lipid-anchor</topology>
    </subcellularLocation>
</comment>
<evidence type="ECO:0000259" key="8">
    <source>
        <dbReference type="Pfam" id="PF05504"/>
    </source>
</evidence>
<feature type="domain" description="Spore germination protein N-terminal" evidence="9">
    <location>
        <begin position="30"/>
        <end position="189"/>
    </location>
</feature>
<comment type="similarity">
    <text evidence="2">Belongs to the GerABKC lipoprotein family.</text>
</comment>
<evidence type="ECO:0000256" key="7">
    <source>
        <dbReference type="ARBA" id="ARBA00023288"/>
    </source>
</evidence>
<dbReference type="Pfam" id="PF05504">
    <property type="entry name" value="Spore_GerAC"/>
    <property type="match status" value="1"/>
</dbReference>
<evidence type="ECO:0000256" key="6">
    <source>
        <dbReference type="ARBA" id="ARBA00023139"/>
    </source>
</evidence>
<feature type="domain" description="Spore germination GerAC-like C-terminal" evidence="8">
    <location>
        <begin position="199"/>
        <end position="363"/>
    </location>
</feature>
<keyword evidence="4" id="KW-0732">Signal</keyword>
<comment type="caution">
    <text evidence="10">The sequence shown here is derived from an EMBL/GenBank/DDBJ whole genome shotgun (WGS) entry which is preliminary data.</text>
</comment>
<dbReference type="Gene3D" id="3.30.300.210">
    <property type="entry name" value="Nutrient germinant receptor protein C, domain 3"/>
    <property type="match status" value="1"/>
</dbReference>
<dbReference type="EMBL" id="JADCNN020000002">
    <property type="protein sequence ID" value="MBM6994777.1"/>
    <property type="molecule type" value="Genomic_DNA"/>
</dbReference>
<reference evidence="10 11" key="1">
    <citation type="submission" date="2021-01" db="EMBL/GenBank/DDBJ databases">
        <title>Paenibacillus sp.nov. isolated from the rhizosphere soil of tomato plant.</title>
        <authorList>
            <person name="Thin K.K."/>
            <person name="Zhang X."/>
            <person name="He S."/>
        </authorList>
    </citation>
    <scope>NUCLEOTIDE SEQUENCE [LARGE SCALE GENOMIC DNA]</scope>
    <source>
        <strain evidence="10 11">DXFW5</strain>
    </source>
</reference>
<dbReference type="PROSITE" id="PS51257">
    <property type="entry name" value="PROKAR_LIPOPROTEIN"/>
    <property type="match status" value="1"/>
</dbReference>
<evidence type="ECO:0000256" key="3">
    <source>
        <dbReference type="ARBA" id="ARBA00022544"/>
    </source>
</evidence>
<keyword evidence="11" id="KW-1185">Reference proteome</keyword>
<evidence type="ECO:0000256" key="4">
    <source>
        <dbReference type="ARBA" id="ARBA00022729"/>
    </source>
</evidence>
<keyword evidence="5" id="KW-0472">Membrane</keyword>
<name>A0ABS2H0H2_9BACL</name>
<dbReference type="PANTHER" id="PTHR35789">
    <property type="entry name" value="SPORE GERMINATION PROTEIN B3"/>
    <property type="match status" value="1"/>
</dbReference>
<dbReference type="InterPro" id="IPR038501">
    <property type="entry name" value="Spore_GerAC_C_sf"/>
</dbReference>
<dbReference type="RefSeq" id="WP_193416847.1">
    <property type="nucleotide sequence ID" value="NZ_JADCNN020000002.1"/>
</dbReference>
<evidence type="ECO:0000313" key="10">
    <source>
        <dbReference type="EMBL" id="MBM6994777.1"/>
    </source>
</evidence>
<sequence length="366" mass="41471">MQNRLLRYRMPVVSGLLALVLLLAGCSQTRIVDNIKILSVLGVNRDKEEYQAVGLYVDHLRGDKIMPLQGKGENMELLLSEMNMQSPHPIHLGKLRLLVFDRRMAEQGVAHFIHTFCRNPLISTSMIVAISEQPPERLFRNLEGEHREALPYYLIEQNVISDNVPLNNLQIFLFNYYGEGRDPFAPYLSENQDGKIELTGLGIFHDDRLKLVLGAKETLLLKMLKGRGTGGILPVTVSAEPGNRTAAFNVSKGRPVMRLSRDGDASKLMIDLHLVGMLKEPPSGINMRDQEAYRNIVSMLERQIDLGAVKLLNKLRDKGVDPVGVGDFVRAHRRSWDEEVFYKREYTNMRFEIHTQITLKESGIGN</sequence>
<keyword evidence="7" id="KW-0449">Lipoprotein</keyword>
<protein>
    <submittedName>
        <fullName evidence="10">Ger(X)C family spore germination protein</fullName>
    </submittedName>
</protein>
<evidence type="ECO:0000256" key="1">
    <source>
        <dbReference type="ARBA" id="ARBA00004635"/>
    </source>
</evidence>
<dbReference type="NCBIfam" id="TIGR02887">
    <property type="entry name" value="spore_ger_x_C"/>
    <property type="match status" value="1"/>
</dbReference>
<organism evidence="10 11">
    <name type="scientific">Paenibacillus rhizolycopersici</name>
    <dbReference type="NCBI Taxonomy" id="2780073"/>
    <lineage>
        <taxon>Bacteria</taxon>
        <taxon>Bacillati</taxon>
        <taxon>Bacillota</taxon>
        <taxon>Bacilli</taxon>
        <taxon>Bacillales</taxon>
        <taxon>Paenibacillaceae</taxon>
        <taxon>Paenibacillus</taxon>
    </lineage>
</organism>
<keyword evidence="3" id="KW-0309">Germination</keyword>
<evidence type="ECO:0000256" key="2">
    <source>
        <dbReference type="ARBA" id="ARBA00007886"/>
    </source>
</evidence>
<evidence type="ECO:0000259" key="9">
    <source>
        <dbReference type="Pfam" id="PF25198"/>
    </source>
</evidence>
<dbReference type="Pfam" id="PF25198">
    <property type="entry name" value="Spore_GerAC_N"/>
    <property type="match status" value="1"/>
</dbReference>
<dbReference type="InterPro" id="IPR008844">
    <property type="entry name" value="Spore_GerAC-like"/>
</dbReference>
<dbReference type="InterPro" id="IPR046953">
    <property type="entry name" value="Spore_GerAC-like_C"/>
</dbReference>
<gene>
    <name evidence="10" type="ORF">IM700_003755</name>
</gene>
<dbReference type="PANTHER" id="PTHR35789:SF1">
    <property type="entry name" value="SPORE GERMINATION PROTEIN B3"/>
    <property type="match status" value="1"/>
</dbReference>